<keyword evidence="1 3" id="KW-0560">Oxidoreductase</keyword>
<dbReference type="KEGG" id="aco:Amico_1757"/>
<dbReference type="RefSeq" id="WP_013049132.1">
    <property type="nucleotide sequence ID" value="NC_014011.1"/>
</dbReference>
<accession>D5EH38</accession>
<evidence type="ECO:0000313" key="4">
    <source>
        <dbReference type="Proteomes" id="UP000002366"/>
    </source>
</evidence>
<dbReference type="EMBL" id="CP001997">
    <property type="protein sequence ID" value="ADE57870.1"/>
    <property type="molecule type" value="Genomic_DNA"/>
</dbReference>
<dbReference type="OrthoDB" id="9771867at2"/>
<dbReference type="InterPro" id="IPR023010">
    <property type="entry name" value="GcvPA"/>
</dbReference>
<organism evidence="3 4">
    <name type="scientific">Aminobacterium colombiense (strain DSM 12261 / ALA-1)</name>
    <dbReference type="NCBI Taxonomy" id="572547"/>
    <lineage>
        <taxon>Bacteria</taxon>
        <taxon>Thermotogati</taxon>
        <taxon>Synergistota</taxon>
        <taxon>Synergistia</taxon>
        <taxon>Synergistales</taxon>
        <taxon>Aminobacteriaceae</taxon>
        <taxon>Aminobacterium</taxon>
    </lineage>
</organism>
<dbReference type="InterPro" id="IPR015421">
    <property type="entry name" value="PyrdxlP-dep_Trfase_major"/>
</dbReference>
<evidence type="ECO:0000259" key="2">
    <source>
        <dbReference type="Pfam" id="PF02347"/>
    </source>
</evidence>
<sequence length="463" mass="50874">MAKNKVVYPYIPNSVPHIQEEMLKEIGAESIDEFFECIPEELKLKGPLDLPAPLLSEAGLKRHIERILSKNATISENISFLGGGCWNHYVPAVCDEVNQRSEFLTAYAGEPYEDHGRFQALFEYESMMAELIDMDVVNVPTYDGAQASATSIRMAARITGRQEVLVAENIHPETMSVIKNYCNPDLTIAYVPCDPKTGCLDLQKLQSLVSSKTAVLYFENPSFIGTIDPNGEKMAEILHNAGALMVTGVDSSSMGLLTPPSRYGADIVCGDIQPLGMHTYYGGARGGFMGVRDDETFIKEYPSRLFGIAPTSHGEWGFGDVAWERTSFAERENAKEFVGTAAALWGITAGVYLALMGPKGMKELGESIYVRCQYLMKRMEELPGVKIPLASTAHFKEFLVNFDGTGKTVQKINKALLDKNIFGGLDVSKIFPGYGECALYCVTETVTQEDMDTLITALAEILA</sequence>
<dbReference type="InterPro" id="IPR015422">
    <property type="entry name" value="PyrdxlP-dep_Trfase_small"/>
</dbReference>
<dbReference type="Gene3D" id="3.40.640.10">
    <property type="entry name" value="Type I PLP-dependent aspartate aminotransferase-like (Major domain)"/>
    <property type="match status" value="1"/>
</dbReference>
<dbReference type="STRING" id="572547.Amico_1757"/>
<dbReference type="GO" id="GO:0009116">
    <property type="term" value="P:nucleoside metabolic process"/>
    <property type="evidence" value="ECO:0007669"/>
    <property type="project" value="InterPro"/>
</dbReference>
<dbReference type="PANTHER" id="PTHR42806:SF1">
    <property type="entry name" value="GLYCINE DEHYDROGENASE (DECARBOXYLATING)"/>
    <property type="match status" value="1"/>
</dbReference>
<dbReference type="PANTHER" id="PTHR42806">
    <property type="entry name" value="GLYCINE CLEAVAGE SYSTEM P-PROTEIN"/>
    <property type="match status" value="1"/>
</dbReference>
<dbReference type="HOGENOM" id="CLU_004620_0_2_0"/>
<evidence type="ECO:0000313" key="3">
    <source>
        <dbReference type="EMBL" id="ADE57870.1"/>
    </source>
</evidence>
<dbReference type="NCBIfam" id="NF001696">
    <property type="entry name" value="PRK00451.1"/>
    <property type="match status" value="1"/>
</dbReference>
<dbReference type="InterPro" id="IPR049315">
    <property type="entry name" value="GDC-P_N"/>
</dbReference>
<dbReference type="EC" id="1.4.4.2" evidence="3"/>
<feature type="domain" description="Glycine cleavage system P-protein N-terminal" evidence="2">
    <location>
        <begin position="18"/>
        <end position="457"/>
    </location>
</feature>
<dbReference type="Gene3D" id="3.90.1150.10">
    <property type="entry name" value="Aspartate Aminotransferase, domain 1"/>
    <property type="match status" value="1"/>
</dbReference>
<evidence type="ECO:0000256" key="1">
    <source>
        <dbReference type="ARBA" id="ARBA00023002"/>
    </source>
</evidence>
<keyword evidence="4" id="KW-1185">Reference proteome</keyword>
<dbReference type="SUPFAM" id="SSF53383">
    <property type="entry name" value="PLP-dependent transferases"/>
    <property type="match status" value="1"/>
</dbReference>
<dbReference type="InterPro" id="IPR015424">
    <property type="entry name" value="PyrdxlP-dep_Trfase"/>
</dbReference>
<dbReference type="Proteomes" id="UP000002366">
    <property type="component" value="Chromosome"/>
</dbReference>
<dbReference type="AlphaFoldDB" id="D5EH38"/>
<dbReference type="eggNOG" id="COG0403">
    <property type="taxonomic scope" value="Bacteria"/>
</dbReference>
<reference evidence="3 4" key="1">
    <citation type="journal article" date="2010" name="Stand. Genomic Sci.">
        <title>Complete genome sequence of Aminobacterium colombiense type strain (ALA-1).</title>
        <authorList>
            <person name="Chertkov O."/>
            <person name="Sikorski J."/>
            <person name="Brambilla E."/>
            <person name="Lapidus A."/>
            <person name="Copeland A."/>
            <person name="Glavina Del Rio T."/>
            <person name="Nolan M."/>
            <person name="Lucas S."/>
            <person name="Tice H."/>
            <person name="Cheng J.F."/>
            <person name="Han C."/>
            <person name="Detter J.C."/>
            <person name="Bruce D."/>
            <person name="Tapia R."/>
            <person name="Goodwin L."/>
            <person name="Pitluck S."/>
            <person name="Liolios K."/>
            <person name="Ivanova N."/>
            <person name="Mavromatis K."/>
            <person name="Ovchinnikova G."/>
            <person name="Pati A."/>
            <person name="Chen A."/>
            <person name="Palaniappan K."/>
            <person name="Land M."/>
            <person name="Hauser L."/>
            <person name="Chang Y.J."/>
            <person name="Jeffries C.D."/>
            <person name="Spring S."/>
            <person name="Rohde M."/>
            <person name="Goker M."/>
            <person name="Bristow J."/>
            <person name="Eisen J.A."/>
            <person name="Markowitz V."/>
            <person name="Hugenholtz P."/>
            <person name="Kyrpides N.C."/>
            <person name="Klenk H.P."/>
        </authorList>
    </citation>
    <scope>NUCLEOTIDE SEQUENCE [LARGE SCALE GENOMIC DNA]</scope>
    <source>
        <strain evidence="4">DSM 12261 / ALA-1</strain>
    </source>
</reference>
<dbReference type="GO" id="GO:0004375">
    <property type="term" value="F:glycine dehydrogenase (decarboxylating) activity"/>
    <property type="evidence" value="ECO:0007669"/>
    <property type="project" value="UniProtKB-EC"/>
</dbReference>
<gene>
    <name evidence="3" type="ordered locus">Amico_1757</name>
</gene>
<dbReference type="Pfam" id="PF02347">
    <property type="entry name" value="GDC-P"/>
    <property type="match status" value="1"/>
</dbReference>
<name>D5EH38_AMICL</name>
<proteinExistence type="predicted"/>
<protein>
    <submittedName>
        <fullName evidence="3">Glycine dehydrogenase (Decarboxylating)</fullName>
        <ecNumber evidence="3">1.4.4.2</ecNumber>
    </submittedName>
</protein>